<evidence type="ECO:0000313" key="2">
    <source>
        <dbReference type="EMBL" id="KAF2815696.1"/>
    </source>
</evidence>
<evidence type="ECO:0000256" key="1">
    <source>
        <dbReference type="SAM" id="MobiDB-lite"/>
    </source>
</evidence>
<dbReference type="OrthoDB" id="3945695at2759"/>
<reference evidence="2 4" key="1">
    <citation type="journal article" date="2020" name="Stud. Mycol.">
        <title>101 Dothideomycetes genomes: a test case for predicting lifestyles and emergence of pathogens.</title>
        <authorList>
            <person name="Haridas S."/>
            <person name="Albert R."/>
            <person name="Binder M."/>
            <person name="Bloem J."/>
            <person name="Labutti K."/>
            <person name="Salamov A."/>
            <person name="Andreopoulos B."/>
            <person name="Baker S."/>
            <person name="Barry K."/>
            <person name="Bills G."/>
            <person name="Bluhm B."/>
            <person name="Cannon C."/>
            <person name="Castanera R."/>
            <person name="Culley D."/>
            <person name="Daum C."/>
            <person name="Ezra D."/>
            <person name="Gonzalez J."/>
            <person name="Henrissat B."/>
            <person name="Kuo A."/>
            <person name="Liang C."/>
            <person name="Lipzen A."/>
            <person name="Lutzoni F."/>
            <person name="Magnuson J."/>
            <person name="Mondo S."/>
            <person name="Nolan M."/>
            <person name="Ohm R."/>
            <person name="Pangilinan J."/>
            <person name="Park H.-J."/>
            <person name="Ramirez L."/>
            <person name="Alfaro M."/>
            <person name="Sun H."/>
            <person name="Tritt A."/>
            <person name="Yoshinaga Y."/>
            <person name="Zwiers L.-H."/>
            <person name="Turgeon B."/>
            <person name="Goodwin S."/>
            <person name="Spatafora J."/>
            <person name="Crous P."/>
            <person name="Grigoriev I."/>
        </authorList>
    </citation>
    <scope>NUCLEOTIDE SEQUENCE</scope>
    <source>
        <strain evidence="2 4">CBS 304.34</strain>
    </source>
</reference>
<name>A0A6A6Z3N7_9PEZI</name>
<feature type="compositionally biased region" description="Basic and acidic residues" evidence="1">
    <location>
        <begin position="110"/>
        <end position="124"/>
    </location>
</feature>
<dbReference type="RefSeq" id="XP_033582660.1">
    <property type="nucleotide sequence ID" value="XM_033712521.1"/>
</dbReference>
<organism evidence="2">
    <name type="scientific">Mytilinidion resinicola</name>
    <dbReference type="NCBI Taxonomy" id="574789"/>
    <lineage>
        <taxon>Eukaryota</taxon>
        <taxon>Fungi</taxon>
        <taxon>Dikarya</taxon>
        <taxon>Ascomycota</taxon>
        <taxon>Pezizomycotina</taxon>
        <taxon>Dothideomycetes</taxon>
        <taxon>Pleosporomycetidae</taxon>
        <taxon>Mytilinidiales</taxon>
        <taxon>Mytilinidiaceae</taxon>
        <taxon>Mytilinidion</taxon>
    </lineage>
</organism>
<feature type="compositionally biased region" description="Basic and acidic residues" evidence="1">
    <location>
        <begin position="69"/>
        <end position="88"/>
    </location>
</feature>
<gene>
    <name evidence="2 4" type="ORF">BDZ99DRAFT_120922</name>
</gene>
<reference evidence="4" key="2">
    <citation type="submission" date="2020-04" db="EMBL/GenBank/DDBJ databases">
        <authorList>
            <consortium name="NCBI Genome Project"/>
        </authorList>
    </citation>
    <scope>NUCLEOTIDE SEQUENCE</scope>
    <source>
        <strain evidence="4">CBS 304.34</strain>
    </source>
</reference>
<feature type="region of interest" description="Disordered" evidence="1">
    <location>
        <begin position="1"/>
        <end position="217"/>
    </location>
</feature>
<sequence>MGSAGLAEKHNYGQRDSSPLSDSKAYDQKVLERDAKHREEALAAKREFEEKEAEKQRKKESKGGLFGFLHRDKDKHAGETTEEGRRSGDYGAAGTGAGVGAAGIGAGAYEADRSGRNKLHKDPPASHPAAQAGEGYGATGQSTGLGSDSSEMHPGYGNEAKKGIVTEPHTGLPMNVGKYGDGAGGTDGNEALRGASAHQGSEQGADWEGIRKANTPY</sequence>
<feature type="compositionally biased region" description="Gly residues" evidence="1">
    <location>
        <begin position="91"/>
        <end position="106"/>
    </location>
</feature>
<reference evidence="4" key="3">
    <citation type="submission" date="2025-04" db="UniProtKB">
        <authorList>
            <consortium name="RefSeq"/>
        </authorList>
    </citation>
    <scope>IDENTIFICATION</scope>
    <source>
        <strain evidence="4">CBS 304.34</strain>
    </source>
</reference>
<evidence type="ECO:0000313" key="3">
    <source>
        <dbReference type="Proteomes" id="UP000504636"/>
    </source>
</evidence>
<feature type="compositionally biased region" description="Basic and acidic residues" evidence="1">
    <location>
        <begin position="24"/>
        <end position="57"/>
    </location>
</feature>
<dbReference type="Proteomes" id="UP000504636">
    <property type="component" value="Unplaced"/>
</dbReference>
<evidence type="ECO:0000313" key="4">
    <source>
        <dbReference type="RefSeq" id="XP_033582660.1"/>
    </source>
</evidence>
<proteinExistence type="predicted"/>
<accession>A0A6A6Z3N7</accession>
<feature type="compositionally biased region" description="Polar residues" evidence="1">
    <location>
        <begin position="139"/>
        <end position="149"/>
    </location>
</feature>
<dbReference type="AlphaFoldDB" id="A0A6A6Z3N7"/>
<keyword evidence="3" id="KW-1185">Reference proteome</keyword>
<dbReference type="GeneID" id="54453414"/>
<protein>
    <submittedName>
        <fullName evidence="2 4">Uncharacterized protein</fullName>
    </submittedName>
</protein>
<dbReference type="EMBL" id="MU003693">
    <property type="protein sequence ID" value="KAF2815696.1"/>
    <property type="molecule type" value="Genomic_DNA"/>
</dbReference>